<dbReference type="AlphaFoldDB" id="A0A850C6L7"/>
<feature type="transmembrane region" description="Helical" evidence="1">
    <location>
        <begin position="12"/>
        <end position="31"/>
    </location>
</feature>
<dbReference type="GO" id="GO:0008237">
    <property type="term" value="F:metallopeptidase activity"/>
    <property type="evidence" value="ECO:0007669"/>
    <property type="project" value="UniProtKB-KW"/>
</dbReference>
<gene>
    <name evidence="2" type="ORF">HOQ43_01380</name>
</gene>
<dbReference type="PANTHER" id="PTHR36844">
    <property type="entry name" value="PROTEASE PRSW"/>
    <property type="match status" value="1"/>
</dbReference>
<feature type="transmembrane region" description="Helical" evidence="1">
    <location>
        <begin position="282"/>
        <end position="306"/>
    </location>
</feature>
<feature type="transmembrane region" description="Helical" evidence="1">
    <location>
        <begin position="138"/>
        <end position="160"/>
    </location>
</feature>
<feature type="transmembrane region" description="Helical" evidence="1">
    <location>
        <begin position="68"/>
        <end position="92"/>
    </location>
</feature>
<evidence type="ECO:0000313" key="2">
    <source>
        <dbReference type="EMBL" id="NUQ87107.1"/>
    </source>
</evidence>
<feature type="transmembrane region" description="Helical" evidence="1">
    <location>
        <begin position="172"/>
        <end position="191"/>
    </location>
</feature>
<keyword evidence="2" id="KW-0645">Protease</keyword>
<feature type="transmembrane region" description="Helical" evidence="1">
    <location>
        <begin position="43"/>
        <end position="62"/>
    </location>
</feature>
<reference evidence="2 3" key="1">
    <citation type="submission" date="2020-05" db="EMBL/GenBank/DDBJ databases">
        <title>DNA-SIP metagenomic assembled genomes.</title>
        <authorList>
            <person name="Yu J."/>
        </authorList>
    </citation>
    <scope>NUCLEOTIDE SEQUENCE [LARGE SCALE GENOMIC DNA]</scope>
    <source>
        <strain evidence="2">Bin5.27</strain>
    </source>
</reference>
<proteinExistence type="predicted"/>
<protein>
    <submittedName>
        <fullName evidence="2">PrsW family intramembrane metalloprotease</fullName>
    </submittedName>
</protein>
<name>A0A850C6L7_9ACTN</name>
<dbReference type="Proteomes" id="UP000574690">
    <property type="component" value="Unassembled WGS sequence"/>
</dbReference>
<keyword evidence="1" id="KW-0472">Membrane</keyword>
<evidence type="ECO:0000256" key="1">
    <source>
        <dbReference type="SAM" id="Phobius"/>
    </source>
</evidence>
<evidence type="ECO:0000313" key="3">
    <source>
        <dbReference type="Proteomes" id="UP000574690"/>
    </source>
</evidence>
<dbReference type="InterPro" id="IPR026898">
    <property type="entry name" value="PrsW"/>
</dbReference>
<feature type="transmembrane region" description="Helical" evidence="1">
    <location>
        <begin position="99"/>
        <end position="118"/>
    </location>
</feature>
<feature type="transmembrane region" description="Helical" evidence="1">
    <location>
        <begin position="250"/>
        <end position="270"/>
    </location>
</feature>
<keyword evidence="1" id="KW-0812">Transmembrane</keyword>
<keyword evidence="2" id="KW-0378">Hydrolase</keyword>
<dbReference type="EMBL" id="JABFXE010000060">
    <property type="protein sequence ID" value="NUQ87107.1"/>
    <property type="molecule type" value="Genomic_DNA"/>
</dbReference>
<dbReference type="GO" id="GO:0006508">
    <property type="term" value="P:proteolysis"/>
    <property type="evidence" value="ECO:0007669"/>
    <property type="project" value="UniProtKB-KW"/>
</dbReference>
<organism evidence="2 3">
    <name type="scientific">Glycomyces artemisiae</name>
    <dbReference type="NCBI Taxonomy" id="1076443"/>
    <lineage>
        <taxon>Bacteria</taxon>
        <taxon>Bacillati</taxon>
        <taxon>Actinomycetota</taxon>
        <taxon>Actinomycetes</taxon>
        <taxon>Glycomycetales</taxon>
        <taxon>Glycomycetaceae</taxon>
        <taxon>Glycomyces</taxon>
    </lineage>
</organism>
<accession>A0A850C6L7</accession>
<keyword evidence="1" id="KW-1133">Transmembrane helix</keyword>
<sequence length="462" mass="48116">MNLALSDAALTLITVLGIAAGLAITGAALAWSGRARGNRGLTVTGVALLFAGGLTVLGWAIVDGSGARAAAVGLVAALLPAPLLVGTFIWLGRYRRRPWLVLAFCFGWGACVATAIALGVNTGAAYLLHRNGLDQNLAAVVSAPVIEEIAKLLGPLLVYWTARRHLTGTLDAIVYCGLAGAGFAVSENVLYASGAYVSGAALGDAAGIAQVTILVVVRGLATMFAHPLMTGLSAIGLGRAARLPGRKGRQAAWIIGMLLCGMGLHALWNGSSVLGVALDLPALWFALYPAFLAPLFFTMVGAALWLRAADARRTQTALAPLVAAAQLSPPELASLASFSRRSSARAWARRWAGKPGEDAMKDFQRAADDVAEQYDLAGIGAPWSEAAVHEGVHRMNTARTAYAGRDPRTPPALWDGRRYHVAFPDGVMRPIDPPAQPVMPLPLASLPLAPPPPPPAYPVTYA</sequence>
<feature type="transmembrane region" description="Helical" evidence="1">
    <location>
        <begin position="211"/>
        <end position="238"/>
    </location>
</feature>
<dbReference type="Pfam" id="PF13367">
    <property type="entry name" value="PrsW-protease"/>
    <property type="match status" value="1"/>
</dbReference>
<dbReference type="PANTHER" id="PTHR36844:SF1">
    <property type="entry name" value="PROTEASE PRSW"/>
    <property type="match status" value="1"/>
</dbReference>
<comment type="caution">
    <text evidence="2">The sequence shown here is derived from an EMBL/GenBank/DDBJ whole genome shotgun (WGS) entry which is preliminary data.</text>
</comment>
<keyword evidence="2" id="KW-0482">Metalloprotease</keyword>